<feature type="compositionally biased region" description="Low complexity" evidence="1">
    <location>
        <begin position="78"/>
        <end position="90"/>
    </location>
</feature>
<evidence type="ECO:0000256" key="2">
    <source>
        <dbReference type="SAM" id="Phobius"/>
    </source>
</evidence>
<gene>
    <name evidence="4" type="ORF">TRIUR3_20123</name>
</gene>
<dbReference type="PANTHER" id="PTHR12203">
    <property type="entry name" value="KDEL LYS-ASP-GLU-LEU CONTAINING - RELATED"/>
    <property type="match status" value="1"/>
</dbReference>
<keyword evidence="2" id="KW-0812">Transmembrane</keyword>
<keyword evidence="2" id="KW-0472">Membrane</keyword>
<accession>M7ZFB6</accession>
<dbReference type="EMBL" id="KD224481">
    <property type="protein sequence ID" value="EMS51060.1"/>
    <property type="molecule type" value="Genomic_DNA"/>
</dbReference>
<reference evidence="4" key="1">
    <citation type="journal article" date="2013" name="Nature">
        <title>Draft genome of the wheat A-genome progenitor Triticum urartu.</title>
        <authorList>
            <person name="Ling H.Q."/>
            <person name="Zhao S."/>
            <person name="Liu D."/>
            <person name="Wang J."/>
            <person name="Sun H."/>
            <person name="Zhang C."/>
            <person name="Fan H."/>
            <person name="Li D."/>
            <person name="Dong L."/>
            <person name="Tao Y."/>
            <person name="Gao C."/>
            <person name="Wu H."/>
            <person name="Li Y."/>
            <person name="Cui Y."/>
            <person name="Guo X."/>
            <person name="Zheng S."/>
            <person name="Wang B."/>
            <person name="Yu K."/>
            <person name="Liang Q."/>
            <person name="Yang W."/>
            <person name="Lou X."/>
            <person name="Chen J."/>
            <person name="Feng M."/>
            <person name="Jian J."/>
            <person name="Zhang X."/>
            <person name="Luo G."/>
            <person name="Jiang Y."/>
            <person name="Liu J."/>
            <person name="Wang Z."/>
            <person name="Sha Y."/>
            <person name="Zhang B."/>
            <person name="Wu H."/>
            <person name="Tang D."/>
            <person name="Shen Q."/>
            <person name="Xue P."/>
            <person name="Zou S."/>
            <person name="Wang X."/>
            <person name="Liu X."/>
            <person name="Wang F."/>
            <person name="Yang Y."/>
            <person name="An X."/>
            <person name="Dong Z."/>
            <person name="Zhang K."/>
            <person name="Zhang X."/>
            <person name="Luo M.C."/>
            <person name="Dvorak J."/>
            <person name="Tong Y."/>
            <person name="Wang J."/>
            <person name="Yang H."/>
            <person name="Li Z."/>
            <person name="Wang D."/>
            <person name="Zhang A."/>
            <person name="Wang J."/>
        </authorList>
    </citation>
    <scope>NUCLEOTIDE SEQUENCE</scope>
</reference>
<feature type="domain" description="Glycosyl transferase CAP10" evidence="3">
    <location>
        <begin position="244"/>
        <end position="349"/>
    </location>
</feature>
<dbReference type="AlphaFoldDB" id="M7ZFB6"/>
<proteinExistence type="predicted"/>
<dbReference type="Pfam" id="PF05686">
    <property type="entry name" value="Glyco_transf_90"/>
    <property type="match status" value="1"/>
</dbReference>
<dbReference type="InterPro" id="IPR006598">
    <property type="entry name" value="CAP10"/>
</dbReference>
<sequence>MAEAESCRMYPGGIRAGDGVPRSRPRRRACRGCGGAGPGEEGRGEAKGTREAAALVEVEGVVGGGVGAKPADTAVERSSPSSPSTATTTKKPWWKASLLSPTKGAVGLVIGGLVLLALLAGARWIDLDAITLPSYRRSIIPAVAVPSACMNAPSIDRAARPGGGLGHGKSFLRGNGSGTGGTSRRWRHPPRRQRSSPPVPIPFSCGNGTSSSSTPLCRRPRGAMPPPAASPSPAAPERPVPRPPSCPDYFRHIHSDLAPWREKGISREAVEHGQPNAAFRLTVVSGRAYVETYHRVFQTRDLFTQWGIAQLLARYPGRVPDLDLMFNCEDMPELRAADYPDTSAAPPLVR</sequence>
<evidence type="ECO:0000313" key="4">
    <source>
        <dbReference type="EMBL" id="EMS51060.1"/>
    </source>
</evidence>
<dbReference type="eggNOG" id="KOG2458">
    <property type="taxonomic scope" value="Eukaryota"/>
</dbReference>
<feature type="region of interest" description="Disordered" evidence="1">
    <location>
        <begin position="67"/>
        <end position="90"/>
    </location>
</feature>
<feature type="compositionally biased region" description="Pro residues" evidence="1">
    <location>
        <begin position="223"/>
        <end position="246"/>
    </location>
</feature>
<keyword evidence="2" id="KW-1133">Transmembrane helix</keyword>
<feature type="region of interest" description="Disordered" evidence="1">
    <location>
        <begin position="160"/>
        <end position="246"/>
    </location>
</feature>
<feature type="transmembrane region" description="Helical" evidence="2">
    <location>
        <begin position="105"/>
        <end position="125"/>
    </location>
</feature>
<feature type="compositionally biased region" description="Polar residues" evidence="1">
    <location>
        <begin position="206"/>
        <end position="215"/>
    </location>
</feature>
<evidence type="ECO:0000256" key="1">
    <source>
        <dbReference type="SAM" id="MobiDB-lite"/>
    </source>
</evidence>
<feature type="compositionally biased region" description="Basic residues" evidence="1">
    <location>
        <begin position="184"/>
        <end position="194"/>
    </location>
</feature>
<dbReference type="PANTHER" id="PTHR12203:SF105">
    <property type="entry name" value="OS08G0101800 PROTEIN"/>
    <property type="match status" value="1"/>
</dbReference>
<organism evidence="4">
    <name type="scientific">Triticum urartu</name>
    <name type="common">Red wild einkorn</name>
    <name type="synonym">Crithodium urartu</name>
    <dbReference type="NCBI Taxonomy" id="4572"/>
    <lineage>
        <taxon>Eukaryota</taxon>
        <taxon>Viridiplantae</taxon>
        <taxon>Streptophyta</taxon>
        <taxon>Embryophyta</taxon>
        <taxon>Tracheophyta</taxon>
        <taxon>Spermatophyta</taxon>
        <taxon>Magnoliopsida</taxon>
        <taxon>Liliopsida</taxon>
        <taxon>Poales</taxon>
        <taxon>Poaceae</taxon>
        <taxon>BOP clade</taxon>
        <taxon>Pooideae</taxon>
        <taxon>Triticodae</taxon>
        <taxon>Triticeae</taxon>
        <taxon>Triticinae</taxon>
        <taxon>Triticum</taxon>
    </lineage>
</organism>
<name>M7ZFB6_TRIUA</name>
<feature type="region of interest" description="Disordered" evidence="1">
    <location>
        <begin position="1"/>
        <end position="47"/>
    </location>
</feature>
<dbReference type="InterPro" id="IPR051091">
    <property type="entry name" value="O-Glucosyltr/Glycosyltrsf_90"/>
</dbReference>
<protein>
    <recommendedName>
        <fullName evidence="3">Glycosyl transferase CAP10 domain-containing protein</fullName>
    </recommendedName>
</protein>
<dbReference type="STRING" id="4572.M7ZFB6"/>
<evidence type="ECO:0000259" key="3">
    <source>
        <dbReference type="Pfam" id="PF05686"/>
    </source>
</evidence>